<evidence type="ECO:0000313" key="3">
    <source>
        <dbReference type="EMBL" id="MBD3107977.1"/>
    </source>
</evidence>
<dbReference type="Pfam" id="PF11495">
    <property type="entry name" value="Regulator_TrmB"/>
    <property type="match status" value="1"/>
</dbReference>
<dbReference type="InterPro" id="IPR051797">
    <property type="entry name" value="TrmB-like"/>
</dbReference>
<dbReference type="EMBL" id="JACXSI010000012">
    <property type="protein sequence ID" value="MBD3107977.1"/>
    <property type="molecule type" value="Genomic_DNA"/>
</dbReference>
<dbReference type="SUPFAM" id="SSF46785">
    <property type="entry name" value="Winged helix' DNA-binding domain"/>
    <property type="match status" value="1"/>
</dbReference>
<sequence>MLQKFGFSQYESKIYEVLVSSEQPIDVNMIAKHSSVPKAKIYEVLARMVQKGMIMEAVSEKKKMYTALPLNQAVERLTAEFQANIEKFKTSTTKKTFRDDRVWSFKVQATIRMQIKQLIREAKKSIRFSAWNDDFAFYLPMLKEKESEGVDVKVHIVGEPQAELKEIHYFIPTEEDVFLERFQLLIVDDQEIIFATNEDESWQAIRTMSTPFVKIFAEFFYHDVVLTKILSKYSDTLMRDPEIKNTVTKLRF</sequence>
<gene>
    <name evidence="3" type="ORF">IEO70_06325</name>
</gene>
<dbReference type="InterPro" id="IPR021586">
    <property type="entry name" value="Tscrpt_reg_TrmB_C"/>
</dbReference>
<protein>
    <submittedName>
        <fullName evidence="3">TrmB family transcriptional regulator</fullName>
    </submittedName>
</protein>
<dbReference type="Pfam" id="PF01978">
    <property type="entry name" value="TrmB"/>
    <property type="match status" value="1"/>
</dbReference>
<accession>A0A927HAW9</accession>
<evidence type="ECO:0000259" key="2">
    <source>
        <dbReference type="Pfam" id="PF11495"/>
    </source>
</evidence>
<dbReference type="Gene3D" id="1.10.10.10">
    <property type="entry name" value="Winged helix-like DNA-binding domain superfamily/Winged helix DNA-binding domain"/>
    <property type="match status" value="1"/>
</dbReference>
<dbReference type="InterPro" id="IPR002831">
    <property type="entry name" value="Tscrpt_reg_TrmB_N"/>
</dbReference>
<dbReference type="RefSeq" id="WP_190997519.1">
    <property type="nucleotide sequence ID" value="NZ_JACXSI010000012.1"/>
</dbReference>
<dbReference type="PANTHER" id="PTHR34293">
    <property type="entry name" value="HTH-TYPE TRANSCRIPTIONAL REGULATOR TRMBL2"/>
    <property type="match status" value="1"/>
</dbReference>
<name>A0A927HAW9_9BACI</name>
<comment type="caution">
    <text evidence="3">The sequence shown here is derived from an EMBL/GenBank/DDBJ whole genome shotgun (WGS) entry which is preliminary data.</text>
</comment>
<dbReference type="CDD" id="cd09124">
    <property type="entry name" value="PLDc_like_TrmB_middle"/>
    <property type="match status" value="1"/>
</dbReference>
<feature type="domain" description="Transcription regulator TrmB C-terminal" evidence="2">
    <location>
        <begin position="102"/>
        <end position="222"/>
    </location>
</feature>
<dbReference type="Proteomes" id="UP000602076">
    <property type="component" value="Unassembled WGS sequence"/>
</dbReference>
<evidence type="ECO:0000313" key="4">
    <source>
        <dbReference type="Proteomes" id="UP000602076"/>
    </source>
</evidence>
<proteinExistence type="predicted"/>
<feature type="domain" description="Transcription regulator TrmB N-terminal" evidence="1">
    <location>
        <begin position="2"/>
        <end position="70"/>
    </location>
</feature>
<dbReference type="InterPro" id="IPR036388">
    <property type="entry name" value="WH-like_DNA-bd_sf"/>
</dbReference>
<keyword evidence="4" id="KW-1185">Reference proteome</keyword>
<evidence type="ECO:0000259" key="1">
    <source>
        <dbReference type="Pfam" id="PF01978"/>
    </source>
</evidence>
<dbReference type="AlphaFoldDB" id="A0A927HAW9"/>
<dbReference type="PANTHER" id="PTHR34293:SF1">
    <property type="entry name" value="HTH-TYPE TRANSCRIPTIONAL REGULATOR TRMBL2"/>
    <property type="match status" value="1"/>
</dbReference>
<reference evidence="3" key="1">
    <citation type="submission" date="2020-09" db="EMBL/GenBank/DDBJ databases">
        <title>Bacillus faecalis sp. nov., a moderately halophilic bacterium isolated from cow faeces.</title>
        <authorList>
            <person name="Jiang L."/>
            <person name="Lee J."/>
        </authorList>
    </citation>
    <scope>NUCLEOTIDE SEQUENCE</scope>
    <source>
        <strain evidence="3">AGMB 02131</strain>
    </source>
</reference>
<dbReference type="InterPro" id="IPR036390">
    <property type="entry name" value="WH_DNA-bd_sf"/>
</dbReference>
<organism evidence="3 4">
    <name type="scientific">Peribacillus faecalis</name>
    <dbReference type="NCBI Taxonomy" id="2772559"/>
    <lineage>
        <taxon>Bacteria</taxon>
        <taxon>Bacillati</taxon>
        <taxon>Bacillota</taxon>
        <taxon>Bacilli</taxon>
        <taxon>Bacillales</taxon>
        <taxon>Bacillaceae</taxon>
        <taxon>Peribacillus</taxon>
    </lineage>
</organism>